<dbReference type="Gene3D" id="3.10.290.10">
    <property type="entry name" value="RNA-binding S4 domain"/>
    <property type="match status" value="1"/>
</dbReference>
<dbReference type="InterPro" id="IPR050188">
    <property type="entry name" value="RluA_PseudoU_synthase"/>
</dbReference>
<dbReference type="Pfam" id="PF01479">
    <property type="entry name" value="S4"/>
    <property type="match status" value="1"/>
</dbReference>
<keyword evidence="4" id="KW-0698">rRNA processing</keyword>
<dbReference type="InterPro" id="IPR002942">
    <property type="entry name" value="S4_RNA-bd"/>
</dbReference>
<dbReference type="CDD" id="cd02869">
    <property type="entry name" value="PseudoU_synth_RluA_like"/>
    <property type="match status" value="1"/>
</dbReference>
<dbReference type="SUPFAM" id="SSF55174">
    <property type="entry name" value="Alpha-L RNA-binding motif"/>
    <property type="match status" value="1"/>
</dbReference>
<dbReference type="GO" id="GO:0160141">
    <property type="term" value="F:23S rRNA pseudouridine(955/2504/2580) synthase activity"/>
    <property type="evidence" value="ECO:0007669"/>
    <property type="project" value="UniProtKB-EC"/>
</dbReference>
<dbReference type="Proteomes" id="UP000516346">
    <property type="component" value="Chromosome"/>
</dbReference>
<evidence type="ECO:0000256" key="7">
    <source>
        <dbReference type="PIRSR" id="PIRSR606225-1"/>
    </source>
</evidence>
<evidence type="ECO:0000256" key="5">
    <source>
        <dbReference type="ARBA" id="ARBA00022884"/>
    </source>
</evidence>
<organism evidence="11 12">
    <name type="scientific">Buchnera aphidicola</name>
    <name type="common">Pentalonia nigronervosa</name>
    <dbReference type="NCBI Taxonomy" id="1309793"/>
    <lineage>
        <taxon>Bacteria</taxon>
        <taxon>Pseudomonadati</taxon>
        <taxon>Pseudomonadota</taxon>
        <taxon>Gammaproteobacteria</taxon>
        <taxon>Enterobacterales</taxon>
        <taxon>Erwiniaceae</taxon>
        <taxon>Buchnera</taxon>
    </lineage>
</organism>
<keyword evidence="6 9" id="KW-0413">Isomerase</keyword>
<dbReference type="PROSITE" id="PS01129">
    <property type="entry name" value="PSI_RLU"/>
    <property type="match status" value="1"/>
</dbReference>
<dbReference type="PANTHER" id="PTHR21600:SF92">
    <property type="entry name" value="RIBOSOMAL LARGE SUBUNIT PSEUDOURIDINE SYNTHASE C"/>
    <property type="match status" value="1"/>
</dbReference>
<dbReference type="SMART" id="SM00363">
    <property type="entry name" value="S4"/>
    <property type="match status" value="1"/>
</dbReference>
<accession>A0A7H1AZX1</accession>
<comment type="similarity">
    <text evidence="3 9">Belongs to the pseudouridine synthase RluA family.</text>
</comment>
<feature type="active site" evidence="7">
    <location>
        <position position="143"/>
    </location>
</feature>
<dbReference type="Pfam" id="PF00849">
    <property type="entry name" value="PseudoU_synth_2"/>
    <property type="match status" value="1"/>
</dbReference>
<evidence type="ECO:0000256" key="4">
    <source>
        <dbReference type="ARBA" id="ARBA00022552"/>
    </source>
</evidence>
<evidence type="ECO:0000256" key="1">
    <source>
        <dbReference type="ARBA" id="ARBA00000381"/>
    </source>
</evidence>
<evidence type="ECO:0000256" key="2">
    <source>
        <dbReference type="ARBA" id="ARBA00002876"/>
    </source>
</evidence>
<dbReference type="NCBIfam" id="TIGR00005">
    <property type="entry name" value="rluA_subfam"/>
    <property type="match status" value="1"/>
</dbReference>
<comment type="function">
    <text evidence="2">Responsible for synthesis of pseudouridine from uracil at positions 955, 2504 and 2580 in 23S ribosomal RNA.</text>
</comment>
<evidence type="ECO:0000256" key="9">
    <source>
        <dbReference type="RuleBase" id="RU362028"/>
    </source>
</evidence>
<keyword evidence="5 8" id="KW-0694">RNA-binding</keyword>
<dbReference type="PANTHER" id="PTHR21600">
    <property type="entry name" value="MITOCHONDRIAL RNA PSEUDOURIDINE SYNTHASE"/>
    <property type="match status" value="1"/>
</dbReference>
<dbReference type="AlphaFoldDB" id="A0A7H1AZX1"/>
<protein>
    <recommendedName>
        <fullName evidence="9">Pseudouridine synthase</fullName>
        <ecNumber evidence="9">5.4.99.-</ecNumber>
    </recommendedName>
</protein>
<evidence type="ECO:0000256" key="3">
    <source>
        <dbReference type="ARBA" id="ARBA00010876"/>
    </source>
</evidence>
<proteinExistence type="inferred from homology"/>
<dbReference type="Gene3D" id="3.30.2350.10">
    <property type="entry name" value="Pseudouridine synthase"/>
    <property type="match status" value="1"/>
</dbReference>
<sequence>MIYKTLPKSILHITQDMINQRIDNFMHKKFKNAPKNMIYRIIRTGKVRVNKKKIAPFYKLKIGDILNIPPIQVPYKKRNIFILERTKNILLNHVLYEDESLLIVNKPSGIAVHGGSGLKFGIIEFFRQCYPKNRFLELVHRIDRETSGIVMIAKKRLALISLHEQFRKNNIQKKYIALVHGLWPLNIKKISQPIKKKLFNNQKQKVFIAQTGKFAETYFKINKQYSRTTLLDIFPKTGRTHQIRVHTSHIGHPILFDTRYGQHDLDNNINNKIKINRMLLHASEIHFTHPQNAKKIKITAPLEIKFQKYLNAMI</sequence>
<evidence type="ECO:0000256" key="8">
    <source>
        <dbReference type="PROSITE-ProRule" id="PRU00182"/>
    </source>
</evidence>
<evidence type="ECO:0000259" key="10">
    <source>
        <dbReference type="SMART" id="SM00363"/>
    </source>
</evidence>
<dbReference type="InterPro" id="IPR020103">
    <property type="entry name" value="PsdUridine_synth_cat_dom_sf"/>
</dbReference>
<dbReference type="EC" id="5.4.99.-" evidence="9"/>
<dbReference type="PROSITE" id="PS50889">
    <property type="entry name" value="S4"/>
    <property type="match status" value="1"/>
</dbReference>
<comment type="catalytic activity">
    <reaction evidence="1">
        <text>uridine(955/2504/2580) in 23S rRNA = pseudouridine(955/2504/2580) in 23S rRNA</text>
        <dbReference type="Rhea" id="RHEA:42528"/>
        <dbReference type="Rhea" id="RHEA-COMP:10099"/>
        <dbReference type="Rhea" id="RHEA-COMP:10100"/>
        <dbReference type="ChEBI" id="CHEBI:65314"/>
        <dbReference type="ChEBI" id="CHEBI:65315"/>
        <dbReference type="EC" id="5.4.99.24"/>
    </reaction>
</comment>
<evidence type="ECO:0000313" key="12">
    <source>
        <dbReference type="Proteomes" id="UP000516346"/>
    </source>
</evidence>
<comment type="catalytic activity">
    <reaction evidence="9">
        <text>a uridine in RNA = a pseudouridine in RNA</text>
        <dbReference type="Rhea" id="RHEA:48348"/>
        <dbReference type="Rhea" id="RHEA-COMP:12068"/>
        <dbReference type="Rhea" id="RHEA-COMP:12069"/>
        <dbReference type="ChEBI" id="CHEBI:65314"/>
        <dbReference type="ChEBI" id="CHEBI:65315"/>
    </reaction>
</comment>
<feature type="domain" description="RNA-binding S4" evidence="10">
    <location>
        <begin position="20"/>
        <end position="81"/>
    </location>
</feature>
<dbReference type="EMBL" id="CP061275">
    <property type="protein sequence ID" value="QNS02026.1"/>
    <property type="molecule type" value="Genomic_DNA"/>
</dbReference>
<dbReference type="SUPFAM" id="SSF55120">
    <property type="entry name" value="Pseudouridine synthase"/>
    <property type="match status" value="1"/>
</dbReference>
<evidence type="ECO:0000256" key="6">
    <source>
        <dbReference type="ARBA" id="ARBA00023235"/>
    </source>
</evidence>
<dbReference type="InterPro" id="IPR006225">
    <property type="entry name" value="PsdUridine_synth_RluC/D"/>
</dbReference>
<dbReference type="InterPro" id="IPR036986">
    <property type="entry name" value="S4_RNA-bd_sf"/>
</dbReference>
<dbReference type="InterPro" id="IPR006145">
    <property type="entry name" value="PsdUridine_synth_RsuA/RluA"/>
</dbReference>
<dbReference type="GO" id="GO:0003723">
    <property type="term" value="F:RNA binding"/>
    <property type="evidence" value="ECO:0007669"/>
    <property type="project" value="UniProtKB-KW"/>
</dbReference>
<evidence type="ECO:0000313" key="11">
    <source>
        <dbReference type="EMBL" id="QNS02026.1"/>
    </source>
</evidence>
<name>A0A7H1AZX1_9GAMM</name>
<dbReference type="GO" id="GO:0000455">
    <property type="term" value="P:enzyme-directed rRNA pseudouridine synthesis"/>
    <property type="evidence" value="ECO:0007669"/>
    <property type="project" value="TreeGrafter"/>
</dbReference>
<reference evidence="11 12" key="1">
    <citation type="submission" date="2020-09" db="EMBL/GenBank/DDBJ databases">
        <title>Genome sequence of the banana aphid, Pentalonia nigronervosa Coquerel (Hemiptera: Aphididae) and its symbionts.</title>
        <authorList>
            <person name="Mathers T.C."/>
            <person name="Mugford S.T."/>
            <person name="Hogenhout S.A."/>
            <person name="Tripathi L."/>
        </authorList>
    </citation>
    <scope>NUCLEOTIDE SEQUENCE [LARGE SCALE GENOMIC DNA]</scope>
    <source>
        <strain evidence="11">Ba4</strain>
    </source>
</reference>
<dbReference type="InterPro" id="IPR006224">
    <property type="entry name" value="PsdUridine_synth_RluA-like_CS"/>
</dbReference>
<dbReference type="CDD" id="cd00165">
    <property type="entry name" value="S4"/>
    <property type="match status" value="1"/>
</dbReference>
<gene>
    <name evidence="11" type="ORF">ICW73_01000</name>
</gene>